<dbReference type="PANTHER" id="PTHR24126:SF14">
    <property type="entry name" value="ANK_REP_REGION DOMAIN-CONTAINING PROTEIN"/>
    <property type="match status" value="1"/>
</dbReference>
<name>V3ZKX4_LOTGI</name>
<dbReference type="PANTHER" id="PTHR24126">
    <property type="entry name" value="ANKYRIN REPEAT, PH AND SEC7 DOMAIN CONTAINING PROTEIN SECG-RELATED"/>
    <property type="match status" value="1"/>
</dbReference>
<evidence type="ECO:0000313" key="5">
    <source>
        <dbReference type="Proteomes" id="UP000030746"/>
    </source>
</evidence>
<keyword evidence="1" id="KW-0677">Repeat</keyword>
<dbReference type="EMBL" id="KB203357">
    <property type="protein sequence ID" value="ESO84922.1"/>
    <property type="molecule type" value="Genomic_DNA"/>
</dbReference>
<dbReference type="InterPro" id="IPR036770">
    <property type="entry name" value="Ankyrin_rpt-contain_sf"/>
</dbReference>
<dbReference type="Proteomes" id="UP000030746">
    <property type="component" value="Unassembled WGS sequence"/>
</dbReference>
<dbReference type="HOGENOM" id="CLU_898871_0_0_1"/>
<accession>V3ZKX4</accession>
<dbReference type="GeneID" id="20252123"/>
<protein>
    <submittedName>
        <fullName evidence="4">Uncharacterized protein</fullName>
    </submittedName>
</protein>
<proteinExistence type="predicted"/>
<feature type="non-terminal residue" evidence="4">
    <location>
        <position position="310"/>
    </location>
</feature>
<feature type="non-terminal residue" evidence="4">
    <location>
        <position position="1"/>
    </location>
</feature>
<dbReference type="KEGG" id="lgi:LOTGIDRAFT_74267"/>
<dbReference type="CTD" id="20252123"/>
<keyword evidence="5" id="KW-1185">Reference proteome</keyword>
<dbReference type="SUPFAM" id="SSF48403">
    <property type="entry name" value="Ankyrin repeat"/>
    <property type="match status" value="1"/>
</dbReference>
<feature type="repeat" description="ANK" evidence="3">
    <location>
        <begin position="68"/>
        <end position="100"/>
    </location>
</feature>
<reference evidence="4 5" key="1">
    <citation type="journal article" date="2013" name="Nature">
        <title>Insights into bilaterian evolution from three spiralian genomes.</title>
        <authorList>
            <person name="Simakov O."/>
            <person name="Marletaz F."/>
            <person name="Cho S.J."/>
            <person name="Edsinger-Gonzales E."/>
            <person name="Havlak P."/>
            <person name="Hellsten U."/>
            <person name="Kuo D.H."/>
            <person name="Larsson T."/>
            <person name="Lv J."/>
            <person name="Arendt D."/>
            <person name="Savage R."/>
            <person name="Osoegawa K."/>
            <person name="de Jong P."/>
            <person name="Grimwood J."/>
            <person name="Chapman J.A."/>
            <person name="Shapiro H."/>
            <person name="Aerts A."/>
            <person name="Otillar R.P."/>
            <person name="Terry A.Y."/>
            <person name="Boore J.L."/>
            <person name="Grigoriev I.V."/>
            <person name="Lindberg D.R."/>
            <person name="Seaver E.C."/>
            <person name="Weisblat D.A."/>
            <person name="Putnam N.H."/>
            <person name="Rokhsar D.S."/>
        </authorList>
    </citation>
    <scope>NUCLEOTIDE SEQUENCE [LARGE SCALE GENOMIC DNA]</scope>
</reference>
<dbReference type="Pfam" id="PF13637">
    <property type="entry name" value="Ank_4"/>
    <property type="match status" value="1"/>
</dbReference>
<dbReference type="PROSITE" id="PS50088">
    <property type="entry name" value="ANK_REPEAT"/>
    <property type="match status" value="1"/>
</dbReference>
<organism evidence="4 5">
    <name type="scientific">Lottia gigantea</name>
    <name type="common">Giant owl limpet</name>
    <dbReference type="NCBI Taxonomy" id="225164"/>
    <lineage>
        <taxon>Eukaryota</taxon>
        <taxon>Metazoa</taxon>
        <taxon>Spiralia</taxon>
        <taxon>Lophotrochozoa</taxon>
        <taxon>Mollusca</taxon>
        <taxon>Gastropoda</taxon>
        <taxon>Patellogastropoda</taxon>
        <taxon>Lottioidea</taxon>
        <taxon>Lottiidae</taxon>
        <taxon>Lottia</taxon>
    </lineage>
</organism>
<dbReference type="InterPro" id="IPR002110">
    <property type="entry name" value="Ankyrin_rpt"/>
</dbReference>
<keyword evidence="2 3" id="KW-0040">ANK repeat</keyword>
<evidence type="ECO:0000256" key="1">
    <source>
        <dbReference type="ARBA" id="ARBA00022737"/>
    </source>
</evidence>
<evidence type="ECO:0000313" key="4">
    <source>
        <dbReference type="EMBL" id="ESO84922.1"/>
    </source>
</evidence>
<sequence>DTERSLLHIACEYGSLDMIKWLVECGLLPCDIDKDGHTPLYYCCSSKGNHIEKLKYLCLNGGDLRIDQGETLLHIACSASPLETVKYLYSQDLDVNSTTLTGETPLHCCSINPVDPLGILKYLVSVSVDVEAVNFFNVGVLHSFSQWGNLACVQFLVQNGLNVNSKDDNGRTPLHYTCESKVQAFEKLKYLEDNGGDLYDKDIHQRSLLHVACGSQNLEFVEYLLSRKLRINDIDFWHQNTLSYCCKSEVFQMEILEHLIRKGGNIMDTDDQAETLLHFTCRWCQLDLVKYFVGEGLSVNYENNFGFTPL</sequence>
<dbReference type="OrthoDB" id="194358at2759"/>
<gene>
    <name evidence="4" type="ORF">LOTGIDRAFT_74267</name>
</gene>
<dbReference type="Pfam" id="PF12796">
    <property type="entry name" value="Ank_2"/>
    <property type="match status" value="2"/>
</dbReference>
<dbReference type="RefSeq" id="XP_009064288.1">
    <property type="nucleotide sequence ID" value="XM_009066040.1"/>
</dbReference>
<dbReference type="OMA" id="VACEFEC"/>
<dbReference type="AlphaFoldDB" id="V3ZKX4"/>
<dbReference type="Gene3D" id="1.25.40.20">
    <property type="entry name" value="Ankyrin repeat-containing domain"/>
    <property type="match status" value="2"/>
</dbReference>
<dbReference type="SMART" id="SM00248">
    <property type="entry name" value="ANK"/>
    <property type="match status" value="9"/>
</dbReference>
<dbReference type="STRING" id="225164.V3ZKX4"/>
<dbReference type="PROSITE" id="PS50297">
    <property type="entry name" value="ANK_REP_REGION"/>
    <property type="match status" value="1"/>
</dbReference>
<evidence type="ECO:0000256" key="2">
    <source>
        <dbReference type="ARBA" id="ARBA00023043"/>
    </source>
</evidence>
<evidence type="ECO:0000256" key="3">
    <source>
        <dbReference type="PROSITE-ProRule" id="PRU00023"/>
    </source>
</evidence>